<dbReference type="Proteomes" id="UP000091979">
    <property type="component" value="Unassembled WGS sequence"/>
</dbReference>
<dbReference type="OrthoDB" id="5465345at2"/>
<dbReference type="RefSeq" id="WP_066857909.1">
    <property type="nucleotide sequence ID" value="NZ_JXMS01000031.1"/>
</dbReference>
<protein>
    <submittedName>
        <fullName evidence="1">Uncharacterized protein</fullName>
    </submittedName>
</protein>
<organism evidence="1 2">
    <name type="scientific">Halodesulfovibrio spirochaetisodalis</name>
    <dbReference type="NCBI Taxonomy" id="1560234"/>
    <lineage>
        <taxon>Bacteria</taxon>
        <taxon>Pseudomonadati</taxon>
        <taxon>Thermodesulfobacteriota</taxon>
        <taxon>Desulfovibrionia</taxon>
        <taxon>Desulfovibrionales</taxon>
        <taxon>Desulfovibrionaceae</taxon>
        <taxon>Halodesulfovibrio</taxon>
    </lineage>
</organism>
<evidence type="ECO:0000313" key="2">
    <source>
        <dbReference type="Proteomes" id="UP000091979"/>
    </source>
</evidence>
<keyword evidence="2" id="KW-1185">Reference proteome</keyword>
<dbReference type="EMBL" id="JXMS01000031">
    <property type="protein sequence ID" value="OBQ46119.1"/>
    <property type="molecule type" value="Genomic_DNA"/>
</dbReference>
<name>A0A1B7X9Q4_9BACT</name>
<comment type="caution">
    <text evidence="1">The sequence shown here is derived from an EMBL/GenBank/DDBJ whole genome shotgun (WGS) entry which is preliminary data.</text>
</comment>
<dbReference type="AlphaFoldDB" id="A0A1B7X9Q4"/>
<sequence length="69" mass="7802">MSKATQKTEPKTRYFSDNLFSLMAELAEEIEALPTGLQKRLNGVADQLLSEVYSQAKFERSVPVTLRPQ</sequence>
<evidence type="ECO:0000313" key="1">
    <source>
        <dbReference type="EMBL" id="OBQ46119.1"/>
    </source>
</evidence>
<proteinExistence type="predicted"/>
<reference evidence="1 2" key="1">
    <citation type="submission" date="2015-01" db="EMBL/GenBank/DDBJ databases">
        <title>Desulfovibrio sp. JC271 draft genome sequence.</title>
        <authorList>
            <person name="Shivani Y."/>
            <person name="Subhash Y."/>
            <person name="Sasikala C."/>
            <person name="Ramana C.V."/>
        </authorList>
    </citation>
    <scope>NUCLEOTIDE SEQUENCE [LARGE SCALE GENOMIC DNA]</scope>
    <source>
        <strain evidence="1 2">JC271</strain>
    </source>
</reference>
<accession>A0A1B7X9Q4</accession>
<dbReference type="PATRIC" id="fig|1560234.3.peg.2208"/>
<gene>
    <name evidence="1" type="ORF">SP90_14640</name>
</gene>